<dbReference type="SUPFAM" id="SSF55658">
    <property type="entry name" value="L9 N-domain-like"/>
    <property type="match status" value="1"/>
</dbReference>
<dbReference type="Proteomes" id="UP000319160">
    <property type="component" value="Unassembled WGS sequence"/>
</dbReference>
<evidence type="ECO:0000259" key="1">
    <source>
        <dbReference type="Pfam" id="PF01693"/>
    </source>
</evidence>
<evidence type="ECO:0000313" key="2">
    <source>
        <dbReference type="EMBL" id="TRX98306.1"/>
    </source>
</evidence>
<dbReference type="InterPro" id="IPR011320">
    <property type="entry name" value="RNase_H1_N"/>
</dbReference>
<sequence>MAKNRKNYYGVREGRIPGVYDWKGCRAQTKGCANQHRGFNTYDEAAFYVATGQTCNGDNGSRLFDEWKRTRLPSSSSNIVKKEEKPRIKVEAFSASQSYFSQVPNFQPDSNADFDDEFGRFASSQDIMPGSQAWRRKRTDAIRHEMVFHYSQKTDSGAIKEEDEYDLSEAEKLEIFQNMCREVDLEPLDTINGCVSNLKSVLVNIVDYIDAKRNARPIKVWGPHEFHEFRRYTLSPQKRIDQHTAKMGDGLLEPLLQVLRTDNAARVYQSRRNHAAVARKDCAMRARGDTFGCKTEQHVADIKKESSTTDEIPEQDHEVISIHGTESDYSSSPQPIKEEIAEACPWSPSSISSSVIEILINSQSEVKRDLHDFLEDEDISENENTSTRIHKRLRVE</sequence>
<dbReference type="AlphaFoldDB" id="A0A553IDN4"/>
<dbReference type="Pfam" id="PF01693">
    <property type="entry name" value="Cauli_VI"/>
    <property type="match status" value="1"/>
</dbReference>
<dbReference type="Gene3D" id="3.40.970.10">
    <property type="entry name" value="Ribonuclease H1, N-terminal domain"/>
    <property type="match status" value="1"/>
</dbReference>
<accession>A0A553IDN4</accession>
<organism evidence="2 3">
    <name type="scientific">Xylaria flabelliformis</name>
    <dbReference type="NCBI Taxonomy" id="2512241"/>
    <lineage>
        <taxon>Eukaryota</taxon>
        <taxon>Fungi</taxon>
        <taxon>Dikarya</taxon>
        <taxon>Ascomycota</taxon>
        <taxon>Pezizomycotina</taxon>
        <taxon>Sordariomycetes</taxon>
        <taxon>Xylariomycetidae</taxon>
        <taxon>Xylariales</taxon>
        <taxon>Xylariaceae</taxon>
        <taxon>Xylaria</taxon>
    </lineage>
</organism>
<protein>
    <recommendedName>
        <fullName evidence="1">Ribonuclease H1 N-terminal domain-containing protein</fullName>
    </recommendedName>
</protein>
<dbReference type="EMBL" id="VFLP01000003">
    <property type="protein sequence ID" value="TRX98306.1"/>
    <property type="molecule type" value="Genomic_DNA"/>
</dbReference>
<dbReference type="InterPro" id="IPR037056">
    <property type="entry name" value="RNase_H1_N_sf"/>
</dbReference>
<gene>
    <name evidence="2" type="ORF">FHL15_000951</name>
</gene>
<feature type="domain" description="Ribonuclease H1 N-terminal" evidence="1">
    <location>
        <begin position="8"/>
        <end position="46"/>
    </location>
</feature>
<evidence type="ECO:0000313" key="3">
    <source>
        <dbReference type="Proteomes" id="UP000319160"/>
    </source>
</evidence>
<dbReference type="PANTHER" id="PTHR38846">
    <property type="entry name" value="C3H1-TYPE DOMAIN-CONTAINING PROTEIN"/>
    <property type="match status" value="1"/>
</dbReference>
<dbReference type="InterPro" id="IPR009027">
    <property type="entry name" value="Ribosomal_bL9/RNase_H1_N"/>
</dbReference>
<comment type="caution">
    <text evidence="2">The sequence shown here is derived from an EMBL/GenBank/DDBJ whole genome shotgun (WGS) entry which is preliminary data.</text>
</comment>
<dbReference type="PANTHER" id="PTHR38846:SF1">
    <property type="entry name" value="C3H1-TYPE DOMAIN-CONTAINING PROTEIN"/>
    <property type="match status" value="1"/>
</dbReference>
<dbReference type="STRING" id="2512241.A0A553IDN4"/>
<proteinExistence type="predicted"/>
<name>A0A553IDN4_9PEZI</name>
<keyword evidence="3" id="KW-1185">Reference proteome</keyword>
<dbReference type="OrthoDB" id="6105938at2759"/>
<reference evidence="3" key="1">
    <citation type="submission" date="2019-06" db="EMBL/GenBank/DDBJ databases">
        <title>Draft genome sequence of the griseofulvin-producing fungus Xylaria cubensis strain G536.</title>
        <authorList>
            <person name="Mead M.E."/>
            <person name="Raja H.A."/>
            <person name="Steenwyk J.L."/>
            <person name="Knowles S.L."/>
            <person name="Oberlies N.H."/>
            <person name="Rokas A."/>
        </authorList>
    </citation>
    <scope>NUCLEOTIDE SEQUENCE [LARGE SCALE GENOMIC DNA]</scope>
    <source>
        <strain evidence="3">G536</strain>
    </source>
</reference>